<feature type="signal peptide" evidence="2">
    <location>
        <begin position="1"/>
        <end position="24"/>
    </location>
</feature>
<gene>
    <name evidence="4" type="ORF">HNP84_004677</name>
</gene>
<evidence type="ECO:0000259" key="3">
    <source>
        <dbReference type="Pfam" id="PF13628"/>
    </source>
</evidence>
<dbReference type="InterPro" id="IPR012347">
    <property type="entry name" value="Ferritin-like"/>
</dbReference>
<proteinExistence type="predicted"/>
<feature type="region of interest" description="Disordered" evidence="1">
    <location>
        <begin position="165"/>
        <end position="196"/>
    </location>
</feature>
<evidence type="ECO:0000313" key="4">
    <source>
        <dbReference type="EMBL" id="MBB5134943.1"/>
    </source>
</evidence>
<evidence type="ECO:0000256" key="1">
    <source>
        <dbReference type="SAM" id="MobiDB-lite"/>
    </source>
</evidence>
<sequence>MIKGIVTIVSALAVALFAPAAATAATPTPGLSDQDRTFLVQAHQANLFEIAAGEAAQQKGTSQAIRDLGGKLITDHRKLDENVRNVAEQLNVDLPDEPSEAQSEELDRIEGLSGAEFDRAWVTAQIAGHRQTLADGAKQLEQGQSEQVKQLATDAKPVIEEHLQMLQELEQEATGTPTTTPTETTPPADTPDETPT</sequence>
<organism evidence="4 5">
    <name type="scientific">Thermocatellispora tengchongensis</name>
    <dbReference type="NCBI Taxonomy" id="1073253"/>
    <lineage>
        <taxon>Bacteria</taxon>
        <taxon>Bacillati</taxon>
        <taxon>Actinomycetota</taxon>
        <taxon>Actinomycetes</taxon>
        <taxon>Streptosporangiales</taxon>
        <taxon>Streptosporangiaceae</taxon>
        <taxon>Thermocatellispora</taxon>
    </lineage>
</organism>
<dbReference type="EMBL" id="JACHGN010000009">
    <property type="protein sequence ID" value="MBB5134943.1"/>
    <property type="molecule type" value="Genomic_DNA"/>
</dbReference>
<dbReference type="AlphaFoldDB" id="A0A840PAI6"/>
<keyword evidence="5" id="KW-1185">Reference proteome</keyword>
<dbReference type="RefSeq" id="WP_185051809.1">
    <property type="nucleotide sequence ID" value="NZ_BAABIX010000004.1"/>
</dbReference>
<feature type="chain" id="PRO_5032598605" evidence="2">
    <location>
        <begin position="25"/>
        <end position="196"/>
    </location>
</feature>
<feature type="compositionally biased region" description="Low complexity" evidence="1">
    <location>
        <begin position="165"/>
        <end position="187"/>
    </location>
</feature>
<feature type="domain" description="DUF4142" evidence="3">
    <location>
        <begin position="34"/>
        <end position="169"/>
    </location>
</feature>
<name>A0A840PAI6_9ACTN</name>
<comment type="caution">
    <text evidence="4">The sequence shown here is derived from an EMBL/GenBank/DDBJ whole genome shotgun (WGS) entry which is preliminary data.</text>
</comment>
<dbReference type="Pfam" id="PF13628">
    <property type="entry name" value="DUF4142"/>
    <property type="match status" value="1"/>
</dbReference>
<dbReference type="PANTHER" id="PTHR38593">
    <property type="entry name" value="BLR2558 PROTEIN"/>
    <property type="match status" value="1"/>
</dbReference>
<protein>
    <submittedName>
        <fullName evidence="4">Putative membrane protein</fullName>
    </submittedName>
</protein>
<dbReference type="PANTHER" id="PTHR38593:SF1">
    <property type="entry name" value="BLR2558 PROTEIN"/>
    <property type="match status" value="1"/>
</dbReference>
<reference evidence="4 5" key="1">
    <citation type="submission" date="2020-08" db="EMBL/GenBank/DDBJ databases">
        <title>Genomic Encyclopedia of Type Strains, Phase IV (KMG-IV): sequencing the most valuable type-strain genomes for metagenomic binning, comparative biology and taxonomic classification.</title>
        <authorList>
            <person name="Goeker M."/>
        </authorList>
    </citation>
    <scope>NUCLEOTIDE SEQUENCE [LARGE SCALE GENOMIC DNA]</scope>
    <source>
        <strain evidence="4 5">DSM 45615</strain>
    </source>
</reference>
<keyword evidence="2" id="KW-0732">Signal</keyword>
<evidence type="ECO:0000313" key="5">
    <source>
        <dbReference type="Proteomes" id="UP000578449"/>
    </source>
</evidence>
<accession>A0A840PAI6</accession>
<dbReference type="Gene3D" id="1.20.1260.10">
    <property type="match status" value="1"/>
</dbReference>
<evidence type="ECO:0000256" key="2">
    <source>
        <dbReference type="SAM" id="SignalP"/>
    </source>
</evidence>
<dbReference type="Proteomes" id="UP000578449">
    <property type="component" value="Unassembled WGS sequence"/>
</dbReference>
<dbReference type="InterPro" id="IPR025419">
    <property type="entry name" value="DUF4142"/>
</dbReference>